<accession>A0A1M6TCM7</accession>
<keyword evidence="8" id="KW-0238">DNA-binding</keyword>
<keyword evidence="19" id="KW-1185">Reference proteome</keyword>
<dbReference type="InterPro" id="IPR047112">
    <property type="entry name" value="RecG/Mfd"/>
</dbReference>
<keyword evidence="5 15" id="KW-0378">Hydrolase</keyword>
<dbReference type="CDD" id="cd04488">
    <property type="entry name" value="RecG_wedge_OBF"/>
    <property type="match status" value="1"/>
</dbReference>
<dbReference type="Proteomes" id="UP000189810">
    <property type="component" value="Chromosome I"/>
</dbReference>
<organism evidence="18 19">
    <name type="scientific">Thermocrinis minervae</name>
    <dbReference type="NCBI Taxonomy" id="381751"/>
    <lineage>
        <taxon>Bacteria</taxon>
        <taxon>Pseudomonadati</taxon>
        <taxon>Aquificota</taxon>
        <taxon>Aquificia</taxon>
        <taxon>Aquificales</taxon>
        <taxon>Aquificaceae</taxon>
        <taxon>Thermocrinis</taxon>
    </lineage>
</organism>
<dbReference type="GO" id="GO:0016887">
    <property type="term" value="F:ATP hydrolysis activity"/>
    <property type="evidence" value="ECO:0007669"/>
    <property type="project" value="RHEA"/>
</dbReference>
<evidence type="ECO:0000256" key="6">
    <source>
        <dbReference type="ARBA" id="ARBA00022806"/>
    </source>
</evidence>
<dbReference type="EMBL" id="LT670846">
    <property type="protein sequence ID" value="SHK54757.1"/>
    <property type="molecule type" value="Genomic_DNA"/>
</dbReference>
<dbReference type="PROSITE" id="PS51194">
    <property type="entry name" value="HELICASE_CTER"/>
    <property type="match status" value="1"/>
</dbReference>
<dbReference type="SUPFAM" id="SSF50249">
    <property type="entry name" value="Nucleic acid-binding proteins"/>
    <property type="match status" value="1"/>
</dbReference>
<dbReference type="NCBIfam" id="NF008168">
    <property type="entry name" value="PRK10917.2-2"/>
    <property type="match status" value="1"/>
</dbReference>
<dbReference type="NCBIfam" id="TIGR00643">
    <property type="entry name" value="recG"/>
    <property type="match status" value="1"/>
</dbReference>
<dbReference type="InterPro" id="IPR001650">
    <property type="entry name" value="Helicase_C-like"/>
</dbReference>
<evidence type="ECO:0000259" key="17">
    <source>
        <dbReference type="PROSITE" id="PS51194"/>
    </source>
</evidence>
<evidence type="ECO:0000256" key="11">
    <source>
        <dbReference type="ARBA" id="ARBA00023235"/>
    </source>
</evidence>
<keyword evidence="6 15" id="KW-0347">Helicase</keyword>
<evidence type="ECO:0000256" key="5">
    <source>
        <dbReference type="ARBA" id="ARBA00022801"/>
    </source>
</evidence>
<keyword evidence="11" id="KW-0413">Isomerase</keyword>
<dbReference type="Pfam" id="PF17191">
    <property type="entry name" value="RecG_wedge"/>
    <property type="match status" value="1"/>
</dbReference>
<dbReference type="GO" id="GO:0043138">
    <property type="term" value="F:3'-5' DNA helicase activity"/>
    <property type="evidence" value="ECO:0007669"/>
    <property type="project" value="UniProtKB-EC"/>
</dbReference>
<dbReference type="InterPro" id="IPR033454">
    <property type="entry name" value="RecG_wedge"/>
</dbReference>
<evidence type="ECO:0000256" key="14">
    <source>
        <dbReference type="ARBA" id="ARBA00048988"/>
    </source>
</evidence>
<dbReference type="AlphaFoldDB" id="A0A1M6TCM7"/>
<dbReference type="EC" id="5.6.2.4" evidence="13 15"/>
<dbReference type="Pfam" id="PF00271">
    <property type="entry name" value="Helicase_C"/>
    <property type="match status" value="1"/>
</dbReference>
<keyword evidence="4 15" id="KW-0227">DNA damage</keyword>
<comment type="catalytic activity">
    <reaction evidence="12 15">
        <text>Couples ATP hydrolysis with the unwinding of duplex DNA by translocating in the 3'-5' direction.</text>
        <dbReference type="EC" id="5.6.2.4"/>
    </reaction>
</comment>
<comment type="function">
    <text evidence="15">Plays a critical role in recombination and DNA repair. Helps process Holliday junction intermediates to mature products by catalyzing branch migration. Has replication fork regression activity, unwinds stalled or blocked replication forks to make a HJ that can be resolved. Has a DNA unwinding activity characteristic of a DNA helicase with 3'-5' polarity.</text>
</comment>
<evidence type="ECO:0000256" key="7">
    <source>
        <dbReference type="ARBA" id="ARBA00022840"/>
    </source>
</evidence>
<dbReference type="NCBIfam" id="NF008165">
    <property type="entry name" value="PRK10917.1-3"/>
    <property type="match status" value="1"/>
</dbReference>
<evidence type="ECO:0000256" key="12">
    <source>
        <dbReference type="ARBA" id="ARBA00034617"/>
    </source>
</evidence>
<dbReference type="PANTHER" id="PTHR47964:SF1">
    <property type="entry name" value="ATP-DEPENDENT DNA HELICASE HOMOLOG RECG, CHLOROPLASTIC"/>
    <property type="match status" value="1"/>
</dbReference>
<dbReference type="GO" id="GO:0006310">
    <property type="term" value="P:DNA recombination"/>
    <property type="evidence" value="ECO:0007669"/>
    <property type="project" value="UniProtKB-UniRule"/>
</dbReference>
<dbReference type="InterPro" id="IPR011545">
    <property type="entry name" value="DEAD/DEAH_box_helicase_dom"/>
</dbReference>
<evidence type="ECO:0000256" key="15">
    <source>
        <dbReference type="RuleBase" id="RU363016"/>
    </source>
</evidence>
<keyword evidence="7 15" id="KW-0067">ATP-binding</keyword>
<dbReference type="InterPro" id="IPR014001">
    <property type="entry name" value="Helicase_ATP-bd"/>
</dbReference>
<evidence type="ECO:0000256" key="2">
    <source>
        <dbReference type="ARBA" id="ARBA00017846"/>
    </source>
</evidence>
<evidence type="ECO:0000256" key="10">
    <source>
        <dbReference type="ARBA" id="ARBA00023204"/>
    </source>
</evidence>
<dbReference type="RefSeq" id="WP_079654489.1">
    <property type="nucleotide sequence ID" value="NZ_LT670846.1"/>
</dbReference>
<name>A0A1M6TCM7_9AQUI</name>
<comment type="catalytic activity">
    <reaction evidence="14 15">
        <text>ATP + H2O = ADP + phosphate + H(+)</text>
        <dbReference type="Rhea" id="RHEA:13065"/>
        <dbReference type="ChEBI" id="CHEBI:15377"/>
        <dbReference type="ChEBI" id="CHEBI:15378"/>
        <dbReference type="ChEBI" id="CHEBI:30616"/>
        <dbReference type="ChEBI" id="CHEBI:43474"/>
        <dbReference type="ChEBI" id="CHEBI:456216"/>
        <dbReference type="EC" id="5.6.2.4"/>
    </reaction>
</comment>
<comment type="similarity">
    <text evidence="1 15">Belongs to the helicase family. RecG subfamily.</text>
</comment>
<reference evidence="18 19" key="1">
    <citation type="submission" date="2016-11" db="EMBL/GenBank/DDBJ databases">
        <authorList>
            <person name="Jaros S."/>
            <person name="Januszkiewicz K."/>
            <person name="Wedrychowicz H."/>
        </authorList>
    </citation>
    <scope>NUCLEOTIDE SEQUENCE [LARGE SCALE GENOMIC DNA]</scope>
    <source>
        <strain evidence="18 19">DSM 19557</strain>
    </source>
</reference>
<dbReference type="GO" id="GO:0003677">
    <property type="term" value="F:DNA binding"/>
    <property type="evidence" value="ECO:0007669"/>
    <property type="project" value="UniProtKB-KW"/>
</dbReference>
<keyword evidence="3 15" id="KW-0547">Nucleotide-binding</keyword>
<dbReference type="SUPFAM" id="SSF52540">
    <property type="entry name" value="P-loop containing nucleoside triphosphate hydrolases"/>
    <property type="match status" value="2"/>
</dbReference>
<dbReference type="Gene3D" id="3.40.50.300">
    <property type="entry name" value="P-loop containing nucleotide triphosphate hydrolases"/>
    <property type="match status" value="2"/>
</dbReference>
<evidence type="ECO:0000256" key="4">
    <source>
        <dbReference type="ARBA" id="ARBA00022763"/>
    </source>
</evidence>
<dbReference type="SMART" id="SM00487">
    <property type="entry name" value="DEXDc"/>
    <property type="match status" value="1"/>
</dbReference>
<feature type="domain" description="Helicase ATP-binding" evidence="16">
    <location>
        <begin position="376"/>
        <end position="539"/>
    </location>
</feature>
<sequence>MTKVEKAKKLLQELTDKNFLLLKRSKNVGIYLFSLLKDILPQDYLELLKGFDGYSLEKKKALLMTIRSFIEAADFSPRTFSFEHEKKLPLEKFFKKVEDLKVLDQKEKKVLLAFGIQDMQSALWYVPVRYEDRRLNTSIGTAIVGQKVALKVRVVDKGYQQDEKYPAFVKVADSTGVLYLRYKYKNPRFLARFVVGKEMIVYGKLLEYKGEKYMVHPEVLSQEEAGLILPFYYIRTKSGLKLPAKQKHKKLRAIMEKLVEYVKHMPEYMPQEWLKSNNYPSIAECLYFVHKPSHELYPLLTIEDLNAFLTPYQRRLSHEELLLYQLALRLRRLEAVSHNAVKPSEDFLKHIENFKKSLPFKLTQAQERVIEEIVKDILSGKPMQRLLQGDVGSGKTVVSMAIAYAFAMEGYQSAIMVPTEILARQHFENFQKLLAPLGVNVALLTSSVKGAERQSVYKHTKEGNIHVLVGTHALLEEDVEFKKLAFVVIDEQHRFGVLQRKLLLEKGKGYYPHSLVMSATPIPRTLALSLYGDLDISVIDQMPEGRKPIITMLFFESQFDRVVEKVRQEVQKGHKVYVVYPVIEESEKLQLKALMTEHEKWKKLFPDKEVHILHGKMKEEDKRKVMEAFKERGHILLSTTVIEVGIDVPDATVMVIESAHRFGLSQLHQLRGRVGRSHLQSYCYLVVPDEVKQDEDAINRLKVMVRTNDGFKIAEEDLKLRGPGDLLGAAQSGYFGFWVANLTRLDDLILLEKAKKEAEEILSKDPKLESYPDLKKVLLYRYGDRMDLSHIA</sequence>
<dbReference type="OrthoDB" id="9804325at2"/>
<protein>
    <recommendedName>
        <fullName evidence="2 15">ATP-dependent DNA helicase RecG</fullName>
        <ecNumber evidence="13 15">5.6.2.4</ecNumber>
    </recommendedName>
</protein>
<feature type="domain" description="Helicase C-terminal" evidence="17">
    <location>
        <begin position="558"/>
        <end position="719"/>
    </location>
</feature>
<dbReference type="Pfam" id="PF19833">
    <property type="entry name" value="RecG_dom3_C"/>
    <property type="match status" value="1"/>
</dbReference>
<dbReference type="PROSITE" id="PS51192">
    <property type="entry name" value="HELICASE_ATP_BIND_1"/>
    <property type="match status" value="1"/>
</dbReference>
<evidence type="ECO:0000313" key="18">
    <source>
        <dbReference type="EMBL" id="SHK54757.1"/>
    </source>
</evidence>
<dbReference type="Pfam" id="PF00270">
    <property type="entry name" value="DEAD"/>
    <property type="match status" value="1"/>
</dbReference>
<evidence type="ECO:0000313" key="19">
    <source>
        <dbReference type="Proteomes" id="UP000189810"/>
    </source>
</evidence>
<keyword evidence="9 15" id="KW-0233">DNA recombination</keyword>
<dbReference type="InterPro" id="IPR004609">
    <property type="entry name" value="ATP-dep_DNA_helicase_RecG"/>
</dbReference>
<evidence type="ECO:0000259" key="16">
    <source>
        <dbReference type="PROSITE" id="PS51192"/>
    </source>
</evidence>
<dbReference type="InterPro" id="IPR012340">
    <property type="entry name" value="NA-bd_OB-fold"/>
</dbReference>
<gene>
    <name evidence="18" type="ORF">SAMN05444391_1399</name>
</gene>
<evidence type="ECO:0000256" key="8">
    <source>
        <dbReference type="ARBA" id="ARBA00023125"/>
    </source>
</evidence>
<keyword evidence="10 15" id="KW-0234">DNA repair</keyword>
<evidence type="ECO:0000256" key="1">
    <source>
        <dbReference type="ARBA" id="ARBA00007504"/>
    </source>
</evidence>
<dbReference type="GO" id="GO:0005524">
    <property type="term" value="F:ATP binding"/>
    <property type="evidence" value="ECO:0007669"/>
    <property type="project" value="UniProtKB-KW"/>
</dbReference>
<evidence type="ECO:0000256" key="3">
    <source>
        <dbReference type="ARBA" id="ARBA00022741"/>
    </source>
</evidence>
<dbReference type="CDD" id="cd17992">
    <property type="entry name" value="DEXHc_RecG"/>
    <property type="match status" value="1"/>
</dbReference>
<proteinExistence type="inferred from homology"/>
<evidence type="ECO:0000256" key="9">
    <source>
        <dbReference type="ARBA" id="ARBA00023172"/>
    </source>
</evidence>
<dbReference type="InterPro" id="IPR045562">
    <property type="entry name" value="RecG_dom3_C"/>
</dbReference>
<dbReference type="GO" id="GO:0006281">
    <property type="term" value="P:DNA repair"/>
    <property type="evidence" value="ECO:0007669"/>
    <property type="project" value="UniProtKB-UniRule"/>
</dbReference>
<dbReference type="PANTHER" id="PTHR47964">
    <property type="entry name" value="ATP-DEPENDENT DNA HELICASE HOMOLOG RECG, CHLOROPLASTIC"/>
    <property type="match status" value="1"/>
</dbReference>
<dbReference type="InterPro" id="IPR027417">
    <property type="entry name" value="P-loop_NTPase"/>
</dbReference>
<dbReference type="STRING" id="381751.SAMN05444391_1399"/>
<evidence type="ECO:0000256" key="13">
    <source>
        <dbReference type="ARBA" id="ARBA00034808"/>
    </source>
</evidence>
<dbReference type="SMART" id="SM00490">
    <property type="entry name" value="HELICc"/>
    <property type="match status" value="1"/>
</dbReference>
<dbReference type="Gene3D" id="2.40.50.140">
    <property type="entry name" value="Nucleic acid-binding proteins"/>
    <property type="match status" value="1"/>
</dbReference>